<dbReference type="Pfam" id="PF13976">
    <property type="entry name" value="gag_pre-integrs"/>
    <property type="match status" value="1"/>
</dbReference>
<feature type="compositionally biased region" description="Gly residues" evidence="5">
    <location>
        <begin position="227"/>
        <end position="266"/>
    </location>
</feature>
<dbReference type="InterPro" id="IPR036397">
    <property type="entry name" value="RNaseH_sf"/>
</dbReference>
<dbReference type="InterPro" id="IPR043502">
    <property type="entry name" value="DNA/RNA_pol_sf"/>
</dbReference>
<dbReference type="InterPro" id="IPR012337">
    <property type="entry name" value="RNaseH-like_sf"/>
</dbReference>
<dbReference type="PANTHER" id="PTHR42648">
    <property type="entry name" value="TRANSPOSASE, PUTATIVE-RELATED"/>
    <property type="match status" value="1"/>
</dbReference>
<evidence type="ECO:0000313" key="8">
    <source>
        <dbReference type="EMBL" id="AAK72882.1"/>
    </source>
</evidence>
<dbReference type="GO" id="GO:0015074">
    <property type="term" value="P:DNA integration"/>
    <property type="evidence" value="ECO:0007669"/>
    <property type="project" value="InterPro"/>
</dbReference>
<dbReference type="EMBL" id="AC084320">
    <property type="protein sequence ID" value="AAK09230.1"/>
    <property type="molecule type" value="Genomic_DNA"/>
</dbReference>
<evidence type="ECO:0000256" key="3">
    <source>
        <dbReference type="ARBA" id="ARBA00022750"/>
    </source>
</evidence>
<keyword evidence="2" id="KW-0479">Metal-binding</keyword>
<dbReference type="InterPro" id="IPR025724">
    <property type="entry name" value="GAG-pre-integrase_dom"/>
</dbReference>
<reference evidence="7" key="1">
    <citation type="submission" date="2002-04" db="EMBL/GenBank/DDBJ databases">
        <authorList>
            <person name="Buell R."/>
        </authorList>
    </citation>
    <scope>NUCLEOTIDE SEQUENCE</scope>
</reference>
<accession>Q9AY59</accession>
<keyword evidence="4" id="KW-0378">Hydrolase</keyword>
<feature type="domain" description="Integrase catalytic" evidence="6">
    <location>
        <begin position="498"/>
        <end position="661"/>
    </location>
</feature>
<dbReference type="InterPro" id="IPR039537">
    <property type="entry name" value="Retrotran_Ty1/copia-like"/>
</dbReference>
<feature type="compositionally biased region" description="Low complexity" evidence="5">
    <location>
        <begin position="848"/>
        <end position="867"/>
    </location>
</feature>
<dbReference type="SUPFAM" id="SSF53098">
    <property type="entry name" value="Ribonuclease H-like"/>
    <property type="match status" value="1"/>
</dbReference>
<evidence type="ECO:0000313" key="7">
    <source>
        <dbReference type="EMBL" id="AAK09230.1"/>
    </source>
</evidence>
<gene>
    <name evidence="7" type="primary">OSJNBa0091J19.18</name>
    <name evidence="8" type="synonym">OSJNBb0093E13.7</name>
</gene>
<evidence type="ECO:0000256" key="5">
    <source>
        <dbReference type="SAM" id="MobiDB-lite"/>
    </source>
</evidence>
<keyword evidence="3" id="KW-0064">Aspartyl protease</keyword>
<reference evidence="7" key="3">
    <citation type="submission" date="2006-01" db="EMBL/GenBank/DDBJ databases">
        <title>Oryza sativa chromosome 3 BAC OSJNBa0091J19 genomic sequence.</title>
        <authorList>
            <person name="Buell C.R."/>
            <person name="Yuan Q."/>
            <person name="Moffat K.S."/>
            <person name="Hill J.N."/>
            <person name="Burr P.C."/>
            <person name="Hsiao J."/>
            <person name="Zismann V."/>
            <person name="Pai G."/>
            <person name="Bowman C.L."/>
            <person name="Fujii C.Y."/>
            <person name="VanAken S.E."/>
            <person name="Bowman C.L."/>
            <person name="Craven B."/>
            <person name="Utterback T.R."/>
            <person name="Khalak H."/>
            <person name="Feldblyum T.V."/>
            <person name="Quackenbush J."/>
            <person name="White O."/>
            <person name="Salzberg S.L."/>
            <person name="Fraser C.M."/>
        </authorList>
    </citation>
    <scope>NUCLEOTIDE SEQUENCE</scope>
</reference>
<dbReference type="AlphaFoldDB" id="Q9AY59"/>
<evidence type="ECO:0000256" key="4">
    <source>
        <dbReference type="ARBA" id="ARBA00022801"/>
    </source>
</evidence>
<dbReference type="InterPro" id="IPR054722">
    <property type="entry name" value="PolX-like_BBD"/>
</dbReference>
<organism evidence="7 9">
    <name type="scientific">Oryza sativa subsp. japonica</name>
    <name type="common">Rice</name>
    <dbReference type="NCBI Taxonomy" id="39947"/>
    <lineage>
        <taxon>Eukaryota</taxon>
        <taxon>Viridiplantae</taxon>
        <taxon>Streptophyta</taxon>
        <taxon>Embryophyta</taxon>
        <taxon>Tracheophyta</taxon>
        <taxon>Spermatophyta</taxon>
        <taxon>Magnoliopsida</taxon>
        <taxon>Liliopsida</taxon>
        <taxon>Poales</taxon>
        <taxon>Poaceae</taxon>
        <taxon>BOP clade</taxon>
        <taxon>Oryzoideae</taxon>
        <taxon>Oryzeae</taxon>
        <taxon>Oryzinae</taxon>
        <taxon>Oryza</taxon>
        <taxon>Oryza sativa</taxon>
    </lineage>
</organism>
<dbReference type="GO" id="GO:0046872">
    <property type="term" value="F:metal ion binding"/>
    <property type="evidence" value="ECO:0007669"/>
    <property type="project" value="UniProtKB-KW"/>
</dbReference>
<dbReference type="InterPro" id="IPR013103">
    <property type="entry name" value="RVT_2"/>
</dbReference>
<reference evidence="8" key="4">
    <citation type="submission" date="2006-01" db="EMBL/GenBank/DDBJ databases">
        <title>Oryza sativa chromosome 3 BAC OSJNBb0093E13 genomic sequence.</title>
        <authorList>
            <person name="Buell C.R."/>
            <person name="Yuan Q."/>
            <person name="Ouyang S."/>
            <person name="Moffat K.S."/>
            <person name="Hill J.N."/>
            <person name="Gansberger K."/>
            <person name="Brenner M."/>
            <person name="Burgess S."/>
            <person name="Hance M."/>
            <person name="Shvartsbeyn M."/>
            <person name="Tsitrin T."/>
            <person name="Riggs F."/>
            <person name="Hsiao J."/>
            <person name="Zismann V."/>
            <person name="Blunt S."/>
            <person name="Pai G."/>
            <person name="VanAken S.E."/>
            <person name="Utterback T.R."/>
            <person name="Feldblyum T.V."/>
            <person name="Quackenbush J."/>
            <person name="Salzberg S.L."/>
            <person name="White O."/>
            <person name="Fraser C.M."/>
        </authorList>
    </citation>
    <scope>NUCLEOTIDE SEQUENCE</scope>
</reference>
<evidence type="ECO:0000259" key="6">
    <source>
        <dbReference type="PROSITE" id="PS50994"/>
    </source>
</evidence>
<dbReference type="Proteomes" id="UP000000763">
    <property type="component" value="Chromosome 3"/>
</dbReference>
<keyword evidence="1" id="KW-0645">Protease</keyword>
<name>Q9AY59_ORYSJ</name>
<feature type="region of interest" description="Disordered" evidence="5">
    <location>
        <begin position="223"/>
        <end position="271"/>
    </location>
</feature>
<dbReference type="GO" id="GO:0004190">
    <property type="term" value="F:aspartic-type endopeptidase activity"/>
    <property type="evidence" value="ECO:0007669"/>
    <property type="project" value="UniProtKB-KW"/>
</dbReference>
<sequence length="1219" mass="134640">MASSSSSTAFANPLFGVQVSEKLTKQNHSLWSAQVLTALRGARLEGHVLGTSVPPEAELEQKEGEKGEKTVRVPNPAYGEWFATDQQVLGFLFSSLTREIRSQVAGAPTAAAAWKTIENTFSTRSHAGAINVRLALTTTQKGQSTVTEYVSKMRALGDEIAATGKPIDDEELVAYIINGLDSEFDPVVEALIAKNASVTVAEVYSQLLGFENRVKIRTACAATSGNRGSGNQGRGGGNPRGRGTGRGGGGSGGRGGGHGRGNGRGGTDNRPTCQVCHKKGHVVADCWHRYDENYVPDEKLGGAATHAYGVDTNWYVDTEATDHITGQLDKLTTREKYKGTDQIHTASGEGMDIQHIGHSYVPTSSRPLHLKNILHVPKASKNLISVHRLVADNYAFLEIHQKYFLIKDKVTRRTILEGPCRRDLYPLPAGDPIKQVFAVMPSFERWHGRLGHASKPIVLRVINQNKLPCSNESPSESVCDACQQGKSHQLPFPKFFSVSSNPLELIHSDVWGPASDSVGAKRYYVSFIDDYSKFVWIYFLKFKSEVFEKFKEFQSMVERQFNRKILGMQTDWGGEYQKLNSFFKQIGIAHQVSCPHTHQQNGAVERKHRHIVEIGLSLLAHASMPLKFWDEAFLAATYLINRLPRKVIDFDTPLARLFHQQPDYKSLRTFGCACWPNLRPYNTHKLQFRSKQCVFLGFSNLHKGFKCLEVATGQVYISRDVTFDEQEFPFSKLQPNAGARLRAEISLLPADLTSHASDQGGVAHSNDHMHNILPVVTDSSFENDAADDTDASDSNAEINAEQPDGIHPGASTGVHTAETEVAAESPSRTDQRRAVQAPEQPATVTEPAAATSSAVQSSRASSRSIASHHQLGGDTSPGPHHDAAGSSAAPEVIAATEQGDINARPKTRLQSGIRKKKIYTDGTVKYGCFTSSGEPQNLAEALGDRNWKEAMDKEYYALMKNETWHLVPPKKGINIIDCKWVYKIKRKADGSLDRYKGRLVAKGFKQRYGIDYEDTFSPVVKAATIRTVLSLVASKDTSLFFYDKNGVTMFMLVYVDDIIVSSSSEKATSALLQDLNQEFALKDLGDLHFFLGIEVKKVNDGLVLTQEKYASDVLRRVGMSDCKPVNTPLSISEKLSSQGGALLGPNDSTQYRSIVGALQYLTLTRPDISFSVNKDPTLYLGVHENKLQFLDQVLKLNTRHWQMQQQKLCGYKHYFRNLV</sequence>
<dbReference type="Pfam" id="PF14223">
    <property type="entry name" value="Retrotran_gag_2"/>
    <property type="match status" value="1"/>
</dbReference>
<dbReference type="PANTHER" id="PTHR42648:SF26">
    <property type="entry name" value="INTEGRASE CATALYTIC DOMAIN-CONTAINING PROTEIN"/>
    <property type="match status" value="1"/>
</dbReference>
<dbReference type="SUPFAM" id="SSF56672">
    <property type="entry name" value="DNA/RNA polymerases"/>
    <property type="match status" value="1"/>
</dbReference>
<dbReference type="Pfam" id="PF07727">
    <property type="entry name" value="RVT_2"/>
    <property type="match status" value="2"/>
</dbReference>
<reference evidence="9" key="5">
    <citation type="journal article" date="2008" name="Nucleic Acids Res.">
        <title>The rice annotation project database (RAP-DB): 2008 update.</title>
        <authorList>
            <consortium name="The rice annotation project (RAP)"/>
        </authorList>
    </citation>
    <scope>GENOME REANNOTATION</scope>
    <source>
        <strain evidence="9">cv. Nipponbare</strain>
    </source>
</reference>
<evidence type="ECO:0000256" key="1">
    <source>
        <dbReference type="ARBA" id="ARBA00022670"/>
    </source>
</evidence>
<protein>
    <submittedName>
        <fullName evidence="7">Copia-like retrotransposon Hopscotch polyprotein</fullName>
    </submittedName>
    <submittedName>
        <fullName evidence="8">Gag-pol protein</fullName>
    </submittedName>
</protein>
<reference evidence="9" key="2">
    <citation type="journal article" date="2005" name="Nature">
        <title>The map-based sequence of the rice genome.</title>
        <authorList>
            <consortium name="International rice genome sequencing project (IRGSP)"/>
            <person name="Matsumoto T."/>
            <person name="Wu J."/>
            <person name="Kanamori H."/>
            <person name="Katayose Y."/>
            <person name="Fujisawa M."/>
            <person name="Namiki N."/>
            <person name="Mizuno H."/>
            <person name="Yamamoto K."/>
            <person name="Antonio B.A."/>
            <person name="Baba T."/>
            <person name="Sakata K."/>
            <person name="Nagamura Y."/>
            <person name="Aoki H."/>
            <person name="Arikawa K."/>
            <person name="Arita K."/>
            <person name="Bito T."/>
            <person name="Chiden Y."/>
            <person name="Fujitsuka N."/>
            <person name="Fukunaka R."/>
            <person name="Hamada M."/>
            <person name="Harada C."/>
            <person name="Hayashi A."/>
            <person name="Hijishita S."/>
            <person name="Honda M."/>
            <person name="Hosokawa S."/>
            <person name="Ichikawa Y."/>
            <person name="Idonuma A."/>
            <person name="Iijima M."/>
            <person name="Ikeda M."/>
            <person name="Ikeno M."/>
            <person name="Ito K."/>
            <person name="Ito S."/>
            <person name="Ito T."/>
            <person name="Ito Y."/>
            <person name="Ito Y."/>
            <person name="Iwabuchi A."/>
            <person name="Kamiya K."/>
            <person name="Karasawa W."/>
            <person name="Kurita K."/>
            <person name="Katagiri S."/>
            <person name="Kikuta A."/>
            <person name="Kobayashi H."/>
            <person name="Kobayashi N."/>
            <person name="Machita K."/>
            <person name="Maehara T."/>
            <person name="Masukawa M."/>
            <person name="Mizubayashi T."/>
            <person name="Mukai Y."/>
            <person name="Nagasaki H."/>
            <person name="Nagata Y."/>
            <person name="Naito S."/>
            <person name="Nakashima M."/>
            <person name="Nakama Y."/>
            <person name="Nakamichi Y."/>
            <person name="Nakamura M."/>
            <person name="Meguro A."/>
            <person name="Negishi M."/>
            <person name="Ohta I."/>
            <person name="Ohta T."/>
            <person name="Okamoto M."/>
            <person name="Ono N."/>
            <person name="Saji S."/>
            <person name="Sakaguchi M."/>
            <person name="Sakai K."/>
            <person name="Shibata M."/>
            <person name="Shimokawa T."/>
            <person name="Song J."/>
            <person name="Takazaki Y."/>
            <person name="Terasawa K."/>
            <person name="Tsugane M."/>
            <person name="Tsuji K."/>
            <person name="Ueda S."/>
            <person name="Waki K."/>
            <person name="Yamagata H."/>
            <person name="Yamamoto M."/>
            <person name="Yamamoto S."/>
            <person name="Yamane H."/>
            <person name="Yoshiki S."/>
            <person name="Yoshihara R."/>
            <person name="Yukawa K."/>
            <person name="Zhong H."/>
            <person name="Yano M."/>
            <person name="Yuan Q."/>
            <person name="Ouyang S."/>
            <person name="Liu J."/>
            <person name="Jones K.M."/>
            <person name="Gansberger K."/>
            <person name="Moffat K."/>
            <person name="Hill J."/>
            <person name="Bera J."/>
            <person name="Fadrosh D."/>
            <person name="Jin S."/>
            <person name="Johri S."/>
            <person name="Kim M."/>
            <person name="Overton L."/>
            <person name="Reardon M."/>
            <person name="Tsitrin T."/>
            <person name="Vuong H."/>
            <person name="Weaver B."/>
            <person name="Ciecko A."/>
            <person name="Tallon L."/>
            <person name="Jackson J."/>
            <person name="Pai G."/>
            <person name="Aken S.V."/>
            <person name="Utterback T."/>
            <person name="Reidmuller S."/>
            <person name="Feldblyum T."/>
            <person name="Hsiao J."/>
            <person name="Zismann V."/>
            <person name="Iobst S."/>
            <person name="de Vazeille A.R."/>
            <person name="Buell C.R."/>
            <person name="Ying K."/>
            <person name="Li Y."/>
            <person name="Lu T."/>
            <person name="Huang Y."/>
            <person name="Zhao Q."/>
            <person name="Feng Q."/>
            <person name="Zhang L."/>
            <person name="Zhu J."/>
            <person name="Weng Q."/>
            <person name="Mu J."/>
            <person name="Lu Y."/>
            <person name="Fan D."/>
            <person name="Liu Y."/>
            <person name="Guan J."/>
            <person name="Zhang Y."/>
            <person name="Yu S."/>
            <person name="Liu X."/>
            <person name="Zhang Y."/>
            <person name="Hong G."/>
            <person name="Han B."/>
            <person name="Choisne N."/>
            <person name="Demange N."/>
            <person name="Orjeda G."/>
            <person name="Samain S."/>
            <person name="Cattolico L."/>
            <person name="Pelletier E."/>
            <person name="Couloux A."/>
            <person name="Segurens B."/>
            <person name="Wincker P."/>
            <person name="D'Hont A."/>
            <person name="Scarpelli C."/>
            <person name="Weissenbach J."/>
            <person name="Salanoubat M."/>
            <person name="Quetier F."/>
            <person name="Yu Y."/>
            <person name="Kim H.R."/>
            <person name="Rambo T."/>
            <person name="Currie J."/>
            <person name="Collura K."/>
            <person name="Luo M."/>
            <person name="Yang T."/>
            <person name="Ammiraju J.S.S."/>
            <person name="Engler F."/>
            <person name="Soderlund C."/>
            <person name="Wing R.A."/>
            <person name="Palmer L.E."/>
            <person name="de la Bastide M."/>
            <person name="Spiegel L."/>
            <person name="Nascimento L."/>
            <person name="Zutavern T."/>
            <person name="O'Shaughnessy A."/>
            <person name="Dike S."/>
            <person name="Dedhia N."/>
            <person name="Preston R."/>
            <person name="Balija V."/>
            <person name="McCombie W.R."/>
            <person name="Chow T."/>
            <person name="Chen H."/>
            <person name="Chung M."/>
            <person name="Chen C."/>
            <person name="Shaw J."/>
            <person name="Wu H."/>
            <person name="Hsiao K."/>
            <person name="Chao Y."/>
            <person name="Chu M."/>
            <person name="Cheng C."/>
            <person name="Hour A."/>
            <person name="Lee P."/>
            <person name="Lin S."/>
            <person name="Lin Y."/>
            <person name="Liou J."/>
            <person name="Liu S."/>
            <person name="Hsing Y."/>
            <person name="Raghuvanshi S."/>
            <person name="Mohanty A."/>
            <person name="Bharti A.K."/>
            <person name="Gaur A."/>
            <person name="Gupta V."/>
            <person name="Kumar D."/>
            <person name="Ravi V."/>
            <person name="Vij S."/>
            <person name="Kapur A."/>
            <person name="Khurana P."/>
            <person name="Khurana P."/>
            <person name="Khurana J.P."/>
            <person name="Tyagi A.K."/>
            <person name="Gaikwad K."/>
            <person name="Singh A."/>
            <person name="Dalal V."/>
            <person name="Srivastava S."/>
            <person name="Dixit A."/>
            <person name="Pal A.K."/>
            <person name="Ghazi I.A."/>
            <person name="Yadav M."/>
            <person name="Pandit A."/>
            <person name="Bhargava A."/>
            <person name="Sureshbabu K."/>
            <person name="Batra K."/>
            <person name="Sharma T.R."/>
            <person name="Mohapatra T."/>
            <person name="Singh N.K."/>
            <person name="Messing J."/>
            <person name="Nelson A.B."/>
            <person name="Fuks G."/>
            <person name="Kavchok S."/>
            <person name="Keizer G."/>
            <person name="Linton E."/>
            <person name="Llaca V."/>
            <person name="Song R."/>
            <person name="Tanyolac B."/>
            <person name="Young S."/>
            <person name="Ho-Il K."/>
            <person name="Hahn J.H."/>
            <person name="Sangsakoo G."/>
            <person name="Vanavichit A."/>
            <person name="de Mattos Luiz.A.T."/>
            <person name="Zimmer P.D."/>
            <person name="Malone G."/>
            <person name="Dellagostin O."/>
            <person name="de Oliveira A.C."/>
            <person name="Bevan M."/>
            <person name="Bancroft I."/>
            <person name="Minx P."/>
            <person name="Cordum H."/>
            <person name="Wilson R."/>
            <person name="Cheng Z."/>
            <person name="Jin W."/>
            <person name="Jiang J."/>
            <person name="Leong S.A."/>
            <person name="Iwama H."/>
            <person name="Gojobori T."/>
            <person name="Itoh T."/>
            <person name="Niimura Y."/>
            <person name="Fujii Y."/>
            <person name="Habara T."/>
            <person name="Sakai H."/>
            <person name="Sato Y."/>
            <person name="Wilson G."/>
            <person name="Kumar K."/>
            <person name="McCouch S."/>
            <person name="Juretic N."/>
            <person name="Hoen D."/>
            <person name="Wright S."/>
            <person name="Bruskiewich R."/>
            <person name="Bureau T."/>
            <person name="Miyao A."/>
            <person name="Hirochika H."/>
            <person name="Nishikawa T."/>
            <person name="Kadowaki K."/>
            <person name="Sugiura M."/>
            <person name="Burr B."/>
            <person name="Sasaki T."/>
        </authorList>
    </citation>
    <scope>NUCLEOTIDE SEQUENCE [LARGE SCALE GENOMIC DNA]</scope>
    <source>
        <strain evidence="9">cv. Nipponbare</strain>
    </source>
</reference>
<dbReference type="Pfam" id="PF25597">
    <property type="entry name" value="SH3_retrovirus"/>
    <property type="match status" value="1"/>
</dbReference>
<dbReference type="GO" id="GO:0006508">
    <property type="term" value="P:proteolysis"/>
    <property type="evidence" value="ECO:0007669"/>
    <property type="project" value="UniProtKB-KW"/>
</dbReference>
<dbReference type="GO" id="GO:0003676">
    <property type="term" value="F:nucleic acid binding"/>
    <property type="evidence" value="ECO:0007669"/>
    <property type="project" value="InterPro"/>
</dbReference>
<accession>Q7G7H3</accession>
<feature type="region of interest" description="Disordered" evidence="5">
    <location>
        <begin position="782"/>
        <end position="889"/>
    </location>
</feature>
<dbReference type="EMBL" id="AC091123">
    <property type="protein sequence ID" value="AAK72882.1"/>
    <property type="molecule type" value="Genomic_DNA"/>
</dbReference>
<evidence type="ECO:0000313" key="9">
    <source>
        <dbReference type="Proteomes" id="UP000000763"/>
    </source>
</evidence>
<evidence type="ECO:0000256" key="2">
    <source>
        <dbReference type="ARBA" id="ARBA00022723"/>
    </source>
</evidence>
<dbReference type="InterPro" id="IPR057670">
    <property type="entry name" value="SH3_retrovirus"/>
</dbReference>
<dbReference type="InterPro" id="IPR001584">
    <property type="entry name" value="Integrase_cat-core"/>
</dbReference>
<proteinExistence type="predicted"/>
<dbReference type="Pfam" id="PF22936">
    <property type="entry name" value="Pol_BBD"/>
    <property type="match status" value="1"/>
</dbReference>
<dbReference type="PROSITE" id="PS50994">
    <property type="entry name" value="INTEGRASE"/>
    <property type="match status" value="1"/>
</dbReference>
<dbReference type="Gene3D" id="3.30.420.10">
    <property type="entry name" value="Ribonuclease H-like superfamily/Ribonuclease H"/>
    <property type="match status" value="1"/>
</dbReference>